<proteinExistence type="inferred from homology"/>
<dbReference type="InterPro" id="IPR036873">
    <property type="entry name" value="Rhodanese-like_dom_sf"/>
</dbReference>
<evidence type="ECO:0000256" key="5">
    <source>
        <dbReference type="ARBA" id="ARBA00023002"/>
    </source>
</evidence>
<dbReference type="InterPro" id="IPR001763">
    <property type="entry name" value="Rhodanese-like_dom"/>
</dbReference>
<dbReference type="InterPro" id="IPR023753">
    <property type="entry name" value="FAD/NAD-binding_dom"/>
</dbReference>
<dbReference type="Pfam" id="PF02852">
    <property type="entry name" value="Pyr_redox_dim"/>
    <property type="match status" value="1"/>
</dbReference>
<dbReference type="Gene3D" id="3.50.50.60">
    <property type="entry name" value="FAD/NAD(P)-binding domain"/>
    <property type="match status" value="2"/>
</dbReference>
<dbReference type="Gene3D" id="3.40.250.10">
    <property type="entry name" value="Rhodanese-like domain"/>
    <property type="match status" value="1"/>
</dbReference>
<evidence type="ECO:0000313" key="9">
    <source>
        <dbReference type="Proteomes" id="UP000276437"/>
    </source>
</evidence>
<dbReference type="SUPFAM" id="SSF75169">
    <property type="entry name" value="DsrEFH-like"/>
    <property type="match status" value="1"/>
</dbReference>
<dbReference type="EC" id="1.8.1.14" evidence="8"/>
<dbReference type="SUPFAM" id="SSF64307">
    <property type="entry name" value="SirA-like"/>
    <property type="match status" value="1"/>
</dbReference>
<dbReference type="Gene3D" id="3.30.110.40">
    <property type="entry name" value="TusA-like domain"/>
    <property type="match status" value="1"/>
</dbReference>
<dbReference type="Pfam" id="PF00581">
    <property type="entry name" value="Rhodanese"/>
    <property type="match status" value="1"/>
</dbReference>
<evidence type="ECO:0000256" key="3">
    <source>
        <dbReference type="ARBA" id="ARBA00022630"/>
    </source>
</evidence>
<evidence type="ECO:0000259" key="7">
    <source>
        <dbReference type="PROSITE" id="PS50206"/>
    </source>
</evidence>
<dbReference type="SUPFAM" id="SSF55424">
    <property type="entry name" value="FAD/NAD-linked reductases, dimerisation (C-terminal) domain"/>
    <property type="match status" value="1"/>
</dbReference>
<dbReference type="PANTHER" id="PTHR43429">
    <property type="entry name" value="PYRIDINE NUCLEOTIDE-DISULFIDE OXIDOREDUCTASE DOMAIN-CONTAINING"/>
    <property type="match status" value="1"/>
</dbReference>
<dbReference type="PANTHER" id="PTHR43429:SF1">
    <property type="entry name" value="NAD(P)H SULFUR OXIDOREDUCTASE (COA-DEPENDENT)"/>
    <property type="match status" value="1"/>
</dbReference>
<dbReference type="PRINTS" id="PR00411">
    <property type="entry name" value="PNDRDTASEI"/>
</dbReference>
<dbReference type="InterPro" id="IPR004099">
    <property type="entry name" value="Pyr_nucl-diS_OxRdtase_dimer"/>
</dbReference>
<feature type="domain" description="Rhodanese" evidence="7">
    <location>
        <begin position="464"/>
        <end position="552"/>
    </location>
</feature>
<dbReference type="InterPro" id="IPR036188">
    <property type="entry name" value="FAD/NAD-bd_sf"/>
</dbReference>
<dbReference type="AlphaFoldDB" id="A0A348AG95"/>
<dbReference type="Pfam" id="PF13686">
    <property type="entry name" value="DrsE_2"/>
    <property type="match status" value="1"/>
</dbReference>
<dbReference type="EMBL" id="AP018449">
    <property type="protein sequence ID" value="BBB90093.1"/>
    <property type="molecule type" value="Genomic_DNA"/>
</dbReference>
<dbReference type="Pfam" id="PF01206">
    <property type="entry name" value="TusA"/>
    <property type="match status" value="1"/>
</dbReference>
<dbReference type="InterPro" id="IPR016156">
    <property type="entry name" value="FAD/NAD-linked_Rdtase_dimer_sf"/>
</dbReference>
<evidence type="ECO:0000256" key="1">
    <source>
        <dbReference type="ARBA" id="ARBA00001974"/>
    </source>
</evidence>
<dbReference type="PROSITE" id="PS01148">
    <property type="entry name" value="UPF0033"/>
    <property type="match status" value="1"/>
</dbReference>
<name>A0A348AG95_9FIRM</name>
<keyword evidence="4" id="KW-0274">FAD</keyword>
<dbReference type="Proteomes" id="UP000276437">
    <property type="component" value="Chromosome"/>
</dbReference>
<keyword evidence="6" id="KW-0676">Redox-active center</keyword>
<dbReference type="SUPFAM" id="SSF51905">
    <property type="entry name" value="FAD/NAD(P)-binding domain"/>
    <property type="match status" value="2"/>
</dbReference>
<dbReference type="PROSITE" id="PS50206">
    <property type="entry name" value="RHODANESE_3"/>
    <property type="match status" value="1"/>
</dbReference>
<comment type="similarity">
    <text evidence="2">Belongs to the class-III pyridine nucleotide-disulfide oxidoreductase family.</text>
</comment>
<dbReference type="SUPFAM" id="SSF52821">
    <property type="entry name" value="Rhodanese/Cell cycle control phosphatase"/>
    <property type="match status" value="1"/>
</dbReference>
<dbReference type="InterPro" id="IPR050260">
    <property type="entry name" value="FAD-bd_OxRdtase"/>
</dbReference>
<evidence type="ECO:0000313" key="8">
    <source>
        <dbReference type="EMBL" id="BBB90093.1"/>
    </source>
</evidence>
<evidence type="ECO:0000256" key="4">
    <source>
        <dbReference type="ARBA" id="ARBA00022827"/>
    </source>
</evidence>
<reference evidence="8 9" key="1">
    <citation type="journal article" date="2018" name="Int. J. Syst. Evol. Microbiol.">
        <title>Methylomusa anaerophila gen. nov., sp. nov., an anaerobic methanol-utilizing bacterium isolated from a microbial fuel cell.</title>
        <authorList>
            <person name="Amano N."/>
            <person name="Yamamuro A."/>
            <person name="Miyahara M."/>
            <person name="Kouzuma A."/>
            <person name="Abe T."/>
            <person name="Watanabe K."/>
        </authorList>
    </citation>
    <scope>NUCLEOTIDE SEQUENCE [LARGE SCALE GENOMIC DNA]</scope>
    <source>
        <strain evidence="8 9">MMFC1</strain>
    </source>
</reference>
<accession>A0A348AG95</accession>
<dbReference type="CDD" id="cd01524">
    <property type="entry name" value="RHOD_Pyr_redox"/>
    <property type="match status" value="1"/>
</dbReference>
<dbReference type="InterPro" id="IPR001455">
    <property type="entry name" value="TusA-like"/>
</dbReference>
<evidence type="ECO:0000256" key="6">
    <source>
        <dbReference type="ARBA" id="ARBA00023284"/>
    </source>
</evidence>
<protein>
    <submittedName>
        <fullName evidence="8">Coenzyme A disulfide reductase</fullName>
        <ecNumber evidence="8">1.8.1.14</ecNumber>
    </submittedName>
</protein>
<dbReference type="OrthoDB" id="9802028at2"/>
<dbReference type="KEGG" id="mana:MAMMFC1_00741"/>
<dbReference type="Pfam" id="PF07992">
    <property type="entry name" value="Pyr_redox_2"/>
    <property type="match status" value="1"/>
</dbReference>
<keyword evidence="5 8" id="KW-0560">Oxidoreductase</keyword>
<dbReference type="Gene3D" id="3.40.1260.10">
    <property type="entry name" value="DsrEFH-like"/>
    <property type="match status" value="1"/>
</dbReference>
<sequence length="823" mass="89743">MKVLIVGGVAGGASAAARLRRLDEKCEIVLLERGEYISFANCGLPYYVGEVIREKNKLVVQTPAAMKARFNIDIRTLNEVEFIDTAKKEVEITDLRTGRKYREKYDKLILSPGAAPIKPPVPGLDAANVFTLRNIPDTYTIKDFVDSRHPKRAVVIGGGFIGVELAENLAERGVKVTLVELANQILGPIDFEMAALVHQYLKEKGIELYLEDGLKSVSHTDKYSIVSLNSKEEIKTDMIVLGIGVTPENKLAKTADLELGERGAIKVNKALQTSNPDIYAVGDAIEVIDFVNGRPTHIPLAGPANKQGRIAANNICGLYEEYPGTQGTSVLKVFDYTVAATGNNEKTLKRFNIPYGKSFTHSLSHAGYYRGATPVSLKILFSPADGKILGAQAVGFQGIEKRIDVIATAIRAGMTVYDLEKLELSYAPPYSSAKDPVNMAGYVAANILKGDCRVIHWHEMNSLDQRASQVVDVRTPLEFGTGSVAGAVNIPIDDLRQRINEIPRDKDVIVYCQVGLRGYLAYRILVQNGYTKVRNLSGGYKTYSTAMGEQSNRNVYRYEDLLPAAPSAANTTHREDNDGQADVQIDCSGLQCPGPIMQVNNAINSMEPGEILAITATDPGFAADIEAWCRSTGNQLLSINKSVQFIKVYIKKGGKPAKMQEENKMAAANDKTMVVFSSDLDKAIAAFIIANGAAAMGRKVTMFFTFWGLNILRKSESVNVKKNLLESMFGKMMPRGSKKLGLSRMNMGGLGGKMIRYIMGAKNVASLEDLMDQARKQGVRLVACNMSMDVMGIKPEELIDGVEMGGVASYLNAAESADTNLFI</sequence>
<dbReference type="SMART" id="SM00450">
    <property type="entry name" value="RHOD"/>
    <property type="match status" value="1"/>
</dbReference>
<dbReference type="PRINTS" id="PR00368">
    <property type="entry name" value="FADPNR"/>
</dbReference>
<dbReference type="InterPro" id="IPR036868">
    <property type="entry name" value="TusA-like_sf"/>
</dbReference>
<dbReference type="InterPro" id="IPR032836">
    <property type="entry name" value="DsrE2-like"/>
</dbReference>
<organism evidence="8 9">
    <name type="scientific">Methylomusa anaerophila</name>
    <dbReference type="NCBI Taxonomy" id="1930071"/>
    <lineage>
        <taxon>Bacteria</taxon>
        <taxon>Bacillati</taxon>
        <taxon>Bacillota</taxon>
        <taxon>Negativicutes</taxon>
        <taxon>Selenomonadales</taxon>
        <taxon>Sporomusaceae</taxon>
        <taxon>Methylomusa</taxon>
    </lineage>
</organism>
<dbReference type="InterPro" id="IPR027396">
    <property type="entry name" value="DsrEFH-like"/>
</dbReference>
<gene>
    <name evidence="8" type="primary">cdr</name>
    <name evidence="8" type="ORF">MAMMFC1_00741</name>
</gene>
<comment type="cofactor">
    <cofactor evidence="1">
        <name>FAD</name>
        <dbReference type="ChEBI" id="CHEBI:57692"/>
    </cofactor>
</comment>
<keyword evidence="9" id="KW-1185">Reference proteome</keyword>
<keyword evidence="3" id="KW-0285">Flavoprotein</keyword>
<dbReference type="RefSeq" id="WP_126306564.1">
    <property type="nucleotide sequence ID" value="NZ_AP018449.1"/>
</dbReference>
<dbReference type="GO" id="GO:0050451">
    <property type="term" value="F:CoA-disulfide reductase (NADPH) activity"/>
    <property type="evidence" value="ECO:0007669"/>
    <property type="project" value="UniProtKB-EC"/>
</dbReference>
<evidence type="ECO:0000256" key="2">
    <source>
        <dbReference type="ARBA" id="ARBA00009130"/>
    </source>
</evidence>